<keyword evidence="2" id="KW-1185">Reference proteome</keyword>
<gene>
    <name evidence="1" type="ORF">Patl1_12417</name>
</gene>
<proteinExistence type="predicted"/>
<name>A0ACC1A6R3_9ROSI</name>
<reference evidence="2" key="1">
    <citation type="journal article" date="2023" name="G3 (Bethesda)">
        <title>Genome assembly and association tests identify interacting loci associated with vigor, precocity, and sex in interspecific pistachio rootstocks.</title>
        <authorList>
            <person name="Palmer W."/>
            <person name="Jacygrad E."/>
            <person name="Sagayaradj S."/>
            <person name="Cavanaugh K."/>
            <person name="Han R."/>
            <person name="Bertier L."/>
            <person name="Beede B."/>
            <person name="Kafkas S."/>
            <person name="Golino D."/>
            <person name="Preece J."/>
            <person name="Michelmore R."/>
        </authorList>
    </citation>
    <scope>NUCLEOTIDE SEQUENCE [LARGE SCALE GENOMIC DNA]</scope>
</reference>
<sequence length="173" mass="19344">MSQLNERKELLFCIRKFFLVILEICWVDTSLIFLAFALHKDIGKTNSGFQSCLNYAERLQFCYVSMPMILMDATALTCHSSICSISLTSSLHGIRSAKRHSGVFSMSLYSISTRLMPNLIRSTPAIARASIDMASLARNLTLRTCTMLCSSIHAYALLHGDQIKSLVCLYTCV</sequence>
<evidence type="ECO:0000313" key="2">
    <source>
        <dbReference type="Proteomes" id="UP001164250"/>
    </source>
</evidence>
<comment type="caution">
    <text evidence="1">The sequence shown here is derived from an EMBL/GenBank/DDBJ whole genome shotgun (WGS) entry which is preliminary data.</text>
</comment>
<dbReference type="EMBL" id="CM047908">
    <property type="protein sequence ID" value="KAJ0082101.1"/>
    <property type="molecule type" value="Genomic_DNA"/>
</dbReference>
<evidence type="ECO:0000313" key="1">
    <source>
        <dbReference type="EMBL" id="KAJ0082101.1"/>
    </source>
</evidence>
<protein>
    <submittedName>
        <fullName evidence="1">Uncharacterized protein</fullName>
    </submittedName>
</protein>
<accession>A0ACC1A6R3</accession>
<organism evidence="1 2">
    <name type="scientific">Pistacia atlantica</name>
    <dbReference type="NCBI Taxonomy" id="434234"/>
    <lineage>
        <taxon>Eukaryota</taxon>
        <taxon>Viridiplantae</taxon>
        <taxon>Streptophyta</taxon>
        <taxon>Embryophyta</taxon>
        <taxon>Tracheophyta</taxon>
        <taxon>Spermatophyta</taxon>
        <taxon>Magnoliopsida</taxon>
        <taxon>eudicotyledons</taxon>
        <taxon>Gunneridae</taxon>
        <taxon>Pentapetalae</taxon>
        <taxon>rosids</taxon>
        <taxon>malvids</taxon>
        <taxon>Sapindales</taxon>
        <taxon>Anacardiaceae</taxon>
        <taxon>Pistacia</taxon>
    </lineage>
</organism>
<dbReference type="Proteomes" id="UP001164250">
    <property type="component" value="Chromosome 12"/>
</dbReference>